<dbReference type="GO" id="GO:0052749">
    <property type="term" value="F:glucose-6-phosphate dehydrogenase (coenzyme F420) activity"/>
    <property type="evidence" value="ECO:0007669"/>
    <property type="project" value="UniProtKB-EC"/>
</dbReference>
<gene>
    <name evidence="3" type="primary">fgd1_2</name>
    <name evidence="3" type="ORF">NCTC10994_02936</name>
</gene>
<feature type="domain" description="Luciferase-like" evidence="2">
    <location>
        <begin position="25"/>
        <end position="308"/>
    </location>
</feature>
<keyword evidence="4" id="KW-1185">Reference proteome</keyword>
<proteinExistence type="predicted"/>
<dbReference type="Proteomes" id="UP000249091">
    <property type="component" value="Chromosome 1"/>
</dbReference>
<dbReference type="AlphaFoldDB" id="A0A2X4U6D6"/>
<keyword evidence="1 3" id="KW-0560">Oxidoreductase</keyword>
<dbReference type="CDD" id="cd01097">
    <property type="entry name" value="Tetrahydromethanopterin_reductase"/>
    <property type="match status" value="1"/>
</dbReference>
<dbReference type="NCBIfam" id="TIGR03841">
    <property type="entry name" value="F420_Rv3093c"/>
    <property type="match status" value="1"/>
</dbReference>
<dbReference type="InterPro" id="IPR011251">
    <property type="entry name" value="Luciferase-like_dom"/>
</dbReference>
<dbReference type="EMBL" id="LS483468">
    <property type="protein sequence ID" value="SQI34763.1"/>
    <property type="molecule type" value="Genomic_DNA"/>
</dbReference>
<dbReference type="KEGG" id="rcr:NCTC10994_02936"/>
<dbReference type="InterPro" id="IPR036661">
    <property type="entry name" value="Luciferase-like_sf"/>
</dbReference>
<dbReference type="PANTHER" id="PTHR43244">
    <property type="match status" value="1"/>
</dbReference>
<dbReference type="EC" id="1.1.98.2" evidence="3"/>
<sequence length="330" mass="35766">MVTKVSAMTDKTTRRWGLTIPLDGISFDQQRRVIEELPDLGYTDVWSSEAGAGDAFTPLALASTWAPSLRLGTAIVPVYTRGPATLAMSAATLAAAAPGRFVLGVGTSSDVIVEKWNGIPFEEPFKRARDTLRFLRSALAGEKVSHEYDTFSVQGFRAGLVPDPVPPVLLAALRPGMLRLAGREADGAIVNWLSADDVRTVAPYVNEGGAGKEIAARIFVLPGMDADTSRAIGRRMIAAYMNVPVYRAFHEFLGRSDDFAAMWRLWAEGDRKGALEAIPDHVVDDLIVHGAPEKCREHVERYMDNGVTTPAIALLPSEDPAPMIRALAPR</sequence>
<evidence type="ECO:0000256" key="1">
    <source>
        <dbReference type="ARBA" id="ARBA00023002"/>
    </source>
</evidence>
<name>A0A2X4U6D6_9NOCA</name>
<dbReference type="STRING" id="1219011.GCA_001895045_02277"/>
<dbReference type="GO" id="GO:0016705">
    <property type="term" value="F:oxidoreductase activity, acting on paired donors, with incorporation or reduction of molecular oxygen"/>
    <property type="evidence" value="ECO:0007669"/>
    <property type="project" value="InterPro"/>
</dbReference>
<dbReference type="Gene3D" id="3.20.20.30">
    <property type="entry name" value="Luciferase-like domain"/>
    <property type="match status" value="1"/>
</dbReference>
<evidence type="ECO:0000313" key="3">
    <source>
        <dbReference type="EMBL" id="SQI34763.1"/>
    </source>
</evidence>
<dbReference type="PANTHER" id="PTHR43244:SF1">
    <property type="entry name" value="5,10-METHYLENETETRAHYDROMETHANOPTERIN REDUCTASE"/>
    <property type="match status" value="1"/>
</dbReference>
<protein>
    <submittedName>
        <fullName evidence="3">F420-dependent oxidoreductase</fullName>
        <ecNumber evidence="3">1.1.98.2</ecNumber>
    </submittedName>
</protein>
<evidence type="ECO:0000313" key="4">
    <source>
        <dbReference type="Proteomes" id="UP000249091"/>
    </source>
</evidence>
<dbReference type="InterPro" id="IPR050564">
    <property type="entry name" value="F420-G6PD/mer"/>
</dbReference>
<dbReference type="Pfam" id="PF00296">
    <property type="entry name" value="Bac_luciferase"/>
    <property type="match status" value="1"/>
</dbReference>
<dbReference type="InterPro" id="IPR022526">
    <property type="entry name" value="F420_Rv3093c"/>
</dbReference>
<evidence type="ECO:0000259" key="2">
    <source>
        <dbReference type="Pfam" id="PF00296"/>
    </source>
</evidence>
<accession>A0A2X4U6D6</accession>
<organism evidence="3 4">
    <name type="scientific">Rhodococcus coprophilus</name>
    <dbReference type="NCBI Taxonomy" id="38310"/>
    <lineage>
        <taxon>Bacteria</taxon>
        <taxon>Bacillati</taxon>
        <taxon>Actinomycetota</taxon>
        <taxon>Actinomycetes</taxon>
        <taxon>Mycobacteriales</taxon>
        <taxon>Nocardiaceae</taxon>
        <taxon>Rhodococcus</taxon>
    </lineage>
</organism>
<reference evidence="3 4" key="1">
    <citation type="submission" date="2018-06" db="EMBL/GenBank/DDBJ databases">
        <authorList>
            <consortium name="Pathogen Informatics"/>
            <person name="Doyle S."/>
        </authorList>
    </citation>
    <scope>NUCLEOTIDE SEQUENCE [LARGE SCALE GENOMIC DNA]</scope>
    <source>
        <strain evidence="3 4">NCTC10994</strain>
    </source>
</reference>
<dbReference type="SUPFAM" id="SSF51679">
    <property type="entry name" value="Bacterial luciferase-like"/>
    <property type="match status" value="1"/>
</dbReference>